<evidence type="ECO:0000313" key="1">
    <source>
        <dbReference type="EMBL" id="PBK92520.1"/>
    </source>
</evidence>
<dbReference type="AlphaFoldDB" id="A0A2H3DEI0"/>
<organism evidence="1 2">
    <name type="scientific">Armillaria gallica</name>
    <name type="common">Bulbous honey fungus</name>
    <name type="synonym">Armillaria bulbosa</name>
    <dbReference type="NCBI Taxonomy" id="47427"/>
    <lineage>
        <taxon>Eukaryota</taxon>
        <taxon>Fungi</taxon>
        <taxon>Dikarya</taxon>
        <taxon>Basidiomycota</taxon>
        <taxon>Agaricomycotina</taxon>
        <taxon>Agaricomycetes</taxon>
        <taxon>Agaricomycetidae</taxon>
        <taxon>Agaricales</taxon>
        <taxon>Marasmiineae</taxon>
        <taxon>Physalacriaceae</taxon>
        <taxon>Armillaria</taxon>
    </lineage>
</organism>
<dbReference type="Proteomes" id="UP000217790">
    <property type="component" value="Unassembled WGS sequence"/>
</dbReference>
<proteinExistence type="predicted"/>
<reference evidence="2" key="1">
    <citation type="journal article" date="2017" name="Nat. Ecol. Evol.">
        <title>Genome expansion and lineage-specific genetic innovations in the forest pathogenic fungi Armillaria.</title>
        <authorList>
            <person name="Sipos G."/>
            <person name="Prasanna A.N."/>
            <person name="Walter M.C."/>
            <person name="O'Connor E."/>
            <person name="Balint B."/>
            <person name="Krizsan K."/>
            <person name="Kiss B."/>
            <person name="Hess J."/>
            <person name="Varga T."/>
            <person name="Slot J."/>
            <person name="Riley R."/>
            <person name="Boka B."/>
            <person name="Rigling D."/>
            <person name="Barry K."/>
            <person name="Lee J."/>
            <person name="Mihaltcheva S."/>
            <person name="LaButti K."/>
            <person name="Lipzen A."/>
            <person name="Waldron R."/>
            <person name="Moloney N.M."/>
            <person name="Sperisen C."/>
            <person name="Kredics L."/>
            <person name="Vagvoelgyi C."/>
            <person name="Patrignani A."/>
            <person name="Fitzpatrick D."/>
            <person name="Nagy I."/>
            <person name="Doyle S."/>
            <person name="Anderson J.B."/>
            <person name="Grigoriev I.V."/>
            <person name="Gueldener U."/>
            <person name="Muensterkoetter M."/>
            <person name="Nagy L.G."/>
        </authorList>
    </citation>
    <scope>NUCLEOTIDE SEQUENCE [LARGE SCALE GENOMIC DNA]</scope>
    <source>
        <strain evidence="2">Ar21-2</strain>
    </source>
</reference>
<protein>
    <submittedName>
        <fullName evidence="1">Uncharacterized protein</fullName>
    </submittedName>
</protein>
<name>A0A2H3DEI0_ARMGA</name>
<keyword evidence="2" id="KW-1185">Reference proteome</keyword>
<gene>
    <name evidence="1" type="ORF">ARMGADRAFT_1013115</name>
</gene>
<dbReference type="EMBL" id="KZ293658">
    <property type="protein sequence ID" value="PBK92520.1"/>
    <property type="molecule type" value="Genomic_DNA"/>
</dbReference>
<dbReference type="InParanoid" id="A0A2H3DEI0"/>
<sequence length="76" mass="8842">MAKSQCPRPCERPRLNLSIINGVLDQFWVDSRLFVEESGHRLPPKFDPSWSPANEIEEIEAQARLPRRFTSHPEEV</sequence>
<accession>A0A2H3DEI0</accession>
<evidence type="ECO:0000313" key="2">
    <source>
        <dbReference type="Proteomes" id="UP000217790"/>
    </source>
</evidence>